<keyword evidence="4" id="KW-0804">Transcription</keyword>
<dbReference type="PANTHER" id="PTHR13962">
    <property type="entry name" value="FORKHEAD BOX PROTEIN N3-LIKE PROTEIN-RELATED"/>
    <property type="match status" value="1"/>
</dbReference>
<organism evidence="8 9">
    <name type="scientific">Leptotrombidium deliense</name>
    <dbReference type="NCBI Taxonomy" id="299467"/>
    <lineage>
        <taxon>Eukaryota</taxon>
        <taxon>Metazoa</taxon>
        <taxon>Ecdysozoa</taxon>
        <taxon>Arthropoda</taxon>
        <taxon>Chelicerata</taxon>
        <taxon>Arachnida</taxon>
        <taxon>Acari</taxon>
        <taxon>Acariformes</taxon>
        <taxon>Trombidiformes</taxon>
        <taxon>Prostigmata</taxon>
        <taxon>Anystina</taxon>
        <taxon>Parasitengona</taxon>
        <taxon>Trombiculoidea</taxon>
        <taxon>Trombiculidae</taxon>
        <taxon>Leptotrombidium</taxon>
    </lineage>
</organism>
<feature type="DNA-binding region" description="Fork-head" evidence="6">
    <location>
        <begin position="1"/>
        <end position="52"/>
    </location>
</feature>
<dbReference type="GO" id="GO:0003700">
    <property type="term" value="F:DNA-binding transcription factor activity"/>
    <property type="evidence" value="ECO:0007669"/>
    <property type="project" value="InterPro"/>
</dbReference>
<dbReference type="Gene3D" id="1.10.10.10">
    <property type="entry name" value="Winged helix-like DNA-binding domain superfamily/Winged helix DNA-binding domain"/>
    <property type="match status" value="1"/>
</dbReference>
<dbReference type="GO" id="GO:0005634">
    <property type="term" value="C:nucleus"/>
    <property type="evidence" value="ECO:0007669"/>
    <property type="project" value="UniProtKB-SubCell"/>
</dbReference>
<comment type="caution">
    <text evidence="8">The sequence shown here is derived from an EMBL/GenBank/DDBJ whole genome shotgun (WGS) entry which is preliminary data.</text>
</comment>
<keyword evidence="3 6" id="KW-0238">DNA-binding</keyword>
<evidence type="ECO:0000256" key="1">
    <source>
        <dbReference type="ARBA" id="ARBA00004123"/>
    </source>
</evidence>
<sequence>ECFPYYSTAKGHWRNSVRHNLSFNDWFHKTEWTRNAVKGHGWMLTEHGKNELCKHRLFDYTKLYHCLSQKEIAYLLINCGLLNVVCKD</sequence>
<dbReference type="PROSITE" id="PS00658">
    <property type="entry name" value="FORK_HEAD_2"/>
    <property type="match status" value="1"/>
</dbReference>
<name>A0A443RXD1_9ACAR</name>
<dbReference type="VEuPathDB" id="VectorBase:LDEU012007"/>
<dbReference type="InterPro" id="IPR001766">
    <property type="entry name" value="Fork_head_dom"/>
</dbReference>
<proteinExistence type="predicted"/>
<protein>
    <submittedName>
        <fullName evidence="8">Forkhead box protein N3-like protein</fullName>
    </submittedName>
</protein>
<keyword evidence="5 6" id="KW-0539">Nucleus</keyword>
<evidence type="ECO:0000313" key="9">
    <source>
        <dbReference type="Proteomes" id="UP000288716"/>
    </source>
</evidence>
<evidence type="ECO:0000256" key="3">
    <source>
        <dbReference type="ARBA" id="ARBA00023125"/>
    </source>
</evidence>
<dbReference type="EMBL" id="NCKV01020575">
    <property type="protein sequence ID" value="RWS20033.1"/>
    <property type="molecule type" value="Genomic_DNA"/>
</dbReference>
<feature type="domain" description="Fork-head" evidence="7">
    <location>
        <begin position="1"/>
        <end position="52"/>
    </location>
</feature>
<dbReference type="PANTHER" id="PTHR13962:SF17">
    <property type="entry name" value="FORKHEAD BOX PROTEIN N4"/>
    <property type="match status" value="1"/>
</dbReference>
<dbReference type="OrthoDB" id="691130at2759"/>
<dbReference type="AlphaFoldDB" id="A0A443RXD1"/>
<reference evidence="8 9" key="1">
    <citation type="journal article" date="2018" name="Gigascience">
        <title>Genomes of trombidid mites reveal novel predicted allergens and laterally-transferred genes associated with secondary metabolism.</title>
        <authorList>
            <person name="Dong X."/>
            <person name="Chaisiri K."/>
            <person name="Xia D."/>
            <person name="Armstrong S.D."/>
            <person name="Fang Y."/>
            <person name="Donnelly M.J."/>
            <person name="Kadowaki T."/>
            <person name="McGarry J.W."/>
            <person name="Darby A.C."/>
            <person name="Makepeace B.L."/>
        </authorList>
    </citation>
    <scope>NUCLEOTIDE SEQUENCE [LARGE SCALE GENOMIC DNA]</scope>
    <source>
        <strain evidence="8">UoL-UT</strain>
    </source>
</reference>
<dbReference type="InterPro" id="IPR047119">
    <property type="entry name" value="FOXN2/3-like"/>
</dbReference>
<dbReference type="STRING" id="299467.A0A443RXD1"/>
<feature type="non-terminal residue" evidence="8">
    <location>
        <position position="88"/>
    </location>
</feature>
<dbReference type="SUPFAM" id="SSF46785">
    <property type="entry name" value="Winged helix' DNA-binding domain"/>
    <property type="match status" value="1"/>
</dbReference>
<dbReference type="GO" id="GO:0000987">
    <property type="term" value="F:cis-regulatory region sequence-specific DNA binding"/>
    <property type="evidence" value="ECO:0007669"/>
    <property type="project" value="TreeGrafter"/>
</dbReference>
<evidence type="ECO:0000256" key="6">
    <source>
        <dbReference type="PROSITE-ProRule" id="PRU00089"/>
    </source>
</evidence>
<keyword evidence="9" id="KW-1185">Reference proteome</keyword>
<dbReference type="Proteomes" id="UP000288716">
    <property type="component" value="Unassembled WGS sequence"/>
</dbReference>
<evidence type="ECO:0000259" key="7">
    <source>
        <dbReference type="PROSITE" id="PS50039"/>
    </source>
</evidence>
<evidence type="ECO:0000256" key="4">
    <source>
        <dbReference type="ARBA" id="ARBA00023163"/>
    </source>
</evidence>
<dbReference type="InterPro" id="IPR036388">
    <property type="entry name" value="WH-like_DNA-bd_sf"/>
</dbReference>
<dbReference type="SMART" id="SM00339">
    <property type="entry name" value="FH"/>
    <property type="match status" value="1"/>
</dbReference>
<keyword evidence="2" id="KW-0805">Transcription regulation</keyword>
<dbReference type="InterPro" id="IPR030456">
    <property type="entry name" value="TF_fork_head_CS_2"/>
</dbReference>
<dbReference type="PROSITE" id="PS50039">
    <property type="entry name" value="FORK_HEAD_3"/>
    <property type="match status" value="1"/>
</dbReference>
<accession>A0A443RXD1</accession>
<dbReference type="Pfam" id="PF00250">
    <property type="entry name" value="Forkhead"/>
    <property type="match status" value="1"/>
</dbReference>
<comment type="subcellular location">
    <subcellularLocation>
        <location evidence="1 6">Nucleus</location>
    </subcellularLocation>
</comment>
<gene>
    <name evidence="8" type="ORF">B4U80_10515</name>
</gene>
<feature type="non-terminal residue" evidence="8">
    <location>
        <position position="1"/>
    </location>
</feature>
<evidence type="ECO:0000256" key="5">
    <source>
        <dbReference type="ARBA" id="ARBA00023242"/>
    </source>
</evidence>
<evidence type="ECO:0000313" key="8">
    <source>
        <dbReference type="EMBL" id="RWS20033.1"/>
    </source>
</evidence>
<dbReference type="InterPro" id="IPR036390">
    <property type="entry name" value="WH_DNA-bd_sf"/>
</dbReference>
<evidence type="ECO:0000256" key="2">
    <source>
        <dbReference type="ARBA" id="ARBA00023015"/>
    </source>
</evidence>